<evidence type="ECO:0000256" key="4">
    <source>
        <dbReference type="ARBA" id="ARBA00022490"/>
    </source>
</evidence>
<dbReference type="GO" id="GO:0061133">
    <property type="term" value="F:endopeptidase activator activity"/>
    <property type="evidence" value="ECO:0007669"/>
    <property type="project" value="TreeGrafter"/>
</dbReference>
<evidence type="ECO:0000256" key="8">
    <source>
        <dbReference type="ARBA" id="ARBA00070663"/>
    </source>
</evidence>
<dbReference type="InterPro" id="IPR044867">
    <property type="entry name" value="DEUBAD_dom"/>
</dbReference>
<feature type="compositionally biased region" description="Polar residues" evidence="9">
    <location>
        <begin position="418"/>
        <end position="430"/>
    </location>
</feature>
<dbReference type="AlphaFoldDB" id="A0AAN9VJG8"/>
<evidence type="ECO:0000256" key="7">
    <source>
        <dbReference type="ARBA" id="ARBA00054744"/>
    </source>
</evidence>
<dbReference type="Proteomes" id="UP001378592">
    <property type="component" value="Unassembled WGS sequence"/>
</dbReference>
<comment type="similarity">
    <text evidence="3">Belongs to the ADRM1 family.</text>
</comment>
<dbReference type="GO" id="GO:0005737">
    <property type="term" value="C:cytoplasm"/>
    <property type="evidence" value="ECO:0007669"/>
    <property type="project" value="UniProtKB-SubCell"/>
</dbReference>
<feature type="region of interest" description="Disordered" evidence="9">
    <location>
        <begin position="416"/>
        <end position="461"/>
    </location>
</feature>
<dbReference type="InterPro" id="IPR044868">
    <property type="entry name" value="Rpn13/ADRM1_Pru"/>
</dbReference>
<proteinExistence type="inferred from homology"/>
<dbReference type="PANTHER" id="PTHR12225">
    <property type="entry name" value="ADHESION REGULATING MOLECULE 1 110 KDA CELL MEMBRANE GLYCOPROTEIN"/>
    <property type="match status" value="1"/>
</dbReference>
<comment type="subcellular location">
    <subcellularLocation>
        <location evidence="2">Cytoplasm</location>
    </subcellularLocation>
    <subcellularLocation>
        <location evidence="1">Nucleus</location>
    </subcellularLocation>
</comment>
<dbReference type="PROSITE" id="PS51916">
    <property type="entry name" value="DEUBAD"/>
    <property type="match status" value="1"/>
</dbReference>
<keyword evidence="5" id="KW-0647">Proteasome</keyword>
<dbReference type="EMBL" id="JAZDUA010000222">
    <property type="protein sequence ID" value="KAK7863737.1"/>
    <property type="molecule type" value="Genomic_DNA"/>
</dbReference>
<dbReference type="Pfam" id="PF16550">
    <property type="entry name" value="RPN13_C"/>
    <property type="match status" value="1"/>
</dbReference>
<evidence type="ECO:0000256" key="6">
    <source>
        <dbReference type="ARBA" id="ARBA00023242"/>
    </source>
</evidence>
<evidence type="ECO:0000259" key="10">
    <source>
        <dbReference type="PROSITE" id="PS51916"/>
    </source>
</evidence>
<evidence type="ECO:0000313" key="13">
    <source>
        <dbReference type="Proteomes" id="UP001378592"/>
    </source>
</evidence>
<evidence type="ECO:0000256" key="3">
    <source>
        <dbReference type="ARBA" id="ARBA00009216"/>
    </source>
</evidence>
<sequence length="461" mass="47861">MAVGAALFGNTSSRSQSKNLVECKAGKMTLKGKMVHPDKRKGLLYVYQSDDSLMHFCWKDRTTGTVEDDLIIFPDDCEFKRVTQCTTGRVYVLKFKSSSRKFFFWVQEPKTDKDEENCRRINEVLNNPPTPGSARSGGATPDSPVSRTLRNVLSADGGDLQNLLNNMSQQQLMQLFGGVGQIGGLSSLLGTMSRPSTSQSGRSGASASTTAATATTSSSTSSVASAGSTDTKTSTTAATTEPKTTSTTTATTTSTSAAAVTTTTVATSAPTTTTAAAPTSTSSGGQPAIQLSDLQNFLSGLSAPQPGGQGSGVDLAQAITTDNLSTVLVEPGLAEALQQHLPAVAAIAGSGAGQTASDQLRSTLSSPQFQQALSMFSAALQSGQLGPVMQQLEVGPEAVDAANQGNMEEFVRALQRASLGSQPDTPQSPTSGGGEEKRPKRDGDNSGKKPDEDDDEGMSMD</sequence>
<evidence type="ECO:0000256" key="2">
    <source>
        <dbReference type="ARBA" id="ARBA00004496"/>
    </source>
</evidence>
<dbReference type="InterPro" id="IPR032368">
    <property type="entry name" value="RPN13_DEUBAD"/>
</dbReference>
<dbReference type="Gene3D" id="2.30.29.70">
    <property type="entry name" value="Proteasomal ubiquitin receptor Rpn13/ADRM1"/>
    <property type="match status" value="1"/>
</dbReference>
<feature type="region of interest" description="Disordered" evidence="9">
    <location>
        <begin position="124"/>
        <end position="146"/>
    </location>
</feature>
<reference evidence="12 13" key="1">
    <citation type="submission" date="2024-03" db="EMBL/GenBank/DDBJ databases">
        <title>The genome assembly and annotation of the cricket Gryllus longicercus Weissman &amp; Gray.</title>
        <authorList>
            <person name="Szrajer S."/>
            <person name="Gray D."/>
            <person name="Ylla G."/>
        </authorList>
    </citation>
    <scope>NUCLEOTIDE SEQUENCE [LARGE SCALE GENOMIC DNA]</scope>
    <source>
        <strain evidence="12">DAG 2021-001</strain>
        <tissue evidence="12">Whole body minus gut</tissue>
    </source>
</reference>
<comment type="function">
    <text evidence="7">May function as a proteasomal ubiquitin receptor. May promote the deubiquitinating activity associated with the 26S proteasome.</text>
</comment>
<organism evidence="12 13">
    <name type="scientific">Gryllus longicercus</name>
    <dbReference type="NCBI Taxonomy" id="2509291"/>
    <lineage>
        <taxon>Eukaryota</taxon>
        <taxon>Metazoa</taxon>
        <taxon>Ecdysozoa</taxon>
        <taxon>Arthropoda</taxon>
        <taxon>Hexapoda</taxon>
        <taxon>Insecta</taxon>
        <taxon>Pterygota</taxon>
        <taxon>Neoptera</taxon>
        <taxon>Polyneoptera</taxon>
        <taxon>Orthoptera</taxon>
        <taxon>Ensifera</taxon>
        <taxon>Gryllidea</taxon>
        <taxon>Grylloidea</taxon>
        <taxon>Gryllidae</taxon>
        <taxon>Gryllinae</taxon>
        <taxon>Gryllus</taxon>
    </lineage>
</organism>
<feature type="domain" description="Pru" evidence="11">
    <location>
        <begin position="15"/>
        <end position="128"/>
    </location>
</feature>
<dbReference type="Gene3D" id="1.10.2020.20">
    <property type="match status" value="1"/>
</dbReference>
<protein>
    <recommendedName>
        <fullName evidence="8">Proteasomal ubiquitin receptor ADRM1 homolog</fullName>
    </recommendedName>
</protein>
<keyword evidence="6" id="KW-0539">Nucleus</keyword>
<accession>A0AAN9VJG8</accession>
<evidence type="ECO:0000313" key="12">
    <source>
        <dbReference type="EMBL" id="KAK7863737.1"/>
    </source>
</evidence>
<evidence type="ECO:0000256" key="5">
    <source>
        <dbReference type="ARBA" id="ARBA00022942"/>
    </source>
</evidence>
<evidence type="ECO:0000259" key="11">
    <source>
        <dbReference type="PROSITE" id="PS51917"/>
    </source>
</evidence>
<feature type="compositionally biased region" description="Low complexity" evidence="9">
    <location>
        <begin position="196"/>
        <end position="283"/>
    </location>
</feature>
<keyword evidence="13" id="KW-1185">Reference proteome</keyword>
<feature type="domain" description="DEUBAD" evidence="10">
    <location>
        <begin position="306"/>
        <end position="424"/>
    </location>
</feature>
<evidence type="ECO:0000256" key="1">
    <source>
        <dbReference type="ARBA" id="ARBA00004123"/>
    </source>
</evidence>
<dbReference type="InterPro" id="IPR038108">
    <property type="entry name" value="RPN13_DEUBAD_sf"/>
</dbReference>
<name>A0AAN9VJG8_9ORTH</name>
<dbReference type="PANTHER" id="PTHR12225:SF0">
    <property type="entry name" value="PROTEASOMAL UBIQUITIN RECEPTOR ADRM1"/>
    <property type="match status" value="1"/>
</dbReference>
<feature type="compositionally biased region" description="Acidic residues" evidence="9">
    <location>
        <begin position="452"/>
        <end position="461"/>
    </location>
</feature>
<dbReference type="GO" id="GO:0070628">
    <property type="term" value="F:proteasome binding"/>
    <property type="evidence" value="ECO:0007669"/>
    <property type="project" value="TreeGrafter"/>
</dbReference>
<dbReference type="GO" id="GO:0005634">
    <property type="term" value="C:nucleus"/>
    <property type="evidence" value="ECO:0007669"/>
    <property type="project" value="UniProtKB-SubCell"/>
</dbReference>
<dbReference type="FunFam" id="2.30.29.70:FF:000001">
    <property type="entry name" value="Proteasomal ubiquitin receptor ADRM1"/>
    <property type="match status" value="1"/>
</dbReference>
<dbReference type="PROSITE" id="PS51917">
    <property type="entry name" value="PRU"/>
    <property type="match status" value="1"/>
</dbReference>
<dbReference type="GO" id="GO:0008541">
    <property type="term" value="C:proteasome regulatory particle, lid subcomplex"/>
    <property type="evidence" value="ECO:0007669"/>
    <property type="project" value="TreeGrafter"/>
</dbReference>
<comment type="caution">
    <text evidence="12">The sequence shown here is derived from an EMBL/GenBank/DDBJ whole genome shotgun (WGS) entry which is preliminary data.</text>
</comment>
<keyword evidence="4" id="KW-0963">Cytoplasm</keyword>
<feature type="compositionally biased region" description="Basic and acidic residues" evidence="9">
    <location>
        <begin position="434"/>
        <end position="451"/>
    </location>
</feature>
<dbReference type="InterPro" id="IPR006773">
    <property type="entry name" value="Rpn13/ADRM1"/>
</dbReference>
<dbReference type="CDD" id="cd13314">
    <property type="entry name" value="PH_Rpn13"/>
    <property type="match status" value="1"/>
</dbReference>
<dbReference type="Pfam" id="PF04683">
    <property type="entry name" value="Rpn13_ADRM1_Pru"/>
    <property type="match status" value="1"/>
</dbReference>
<feature type="region of interest" description="Disordered" evidence="9">
    <location>
        <begin position="190"/>
        <end position="288"/>
    </location>
</feature>
<dbReference type="InterPro" id="IPR038633">
    <property type="entry name" value="Rpn13/ADRM1_Pru_sf"/>
</dbReference>
<gene>
    <name evidence="12" type="ORF">R5R35_011142</name>
</gene>
<evidence type="ECO:0000256" key="9">
    <source>
        <dbReference type="SAM" id="MobiDB-lite"/>
    </source>
</evidence>